<feature type="DNA-binding region" description="Homeobox" evidence="2">
    <location>
        <begin position="88"/>
        <end position="152"/>
    </location>
</feature>
<dbReference type="AlphaFoldDB" id="A0A444XU75"/>
<gene>
    <name evidence="7" type="ORF">Ahy_B09g099603</name>
    <name evidence="6" type="ORF">DS421_19g669690</name>
</gene>
<dbReference type="InterPro" id="IPR009057">
    <property type="entry name" value="Homeodomain-like_sf"/>
</dbReference>
<evidence type="ECO:0000256" key="2">
    <source>
        <dbReference type="PROSITE-ProRule" id="PRU00108"/>
    </source>
</evidence>
<evidence type="ECO:0000313" key="8">
    <source>
        <dbReference type="Proteomes" id="UP000289738"/>
    </source>
</evidence>
<dbReference type="GO" id="GO:0005634">
    <property type="term" value="C:nucleus"/>
    <property type="evidence" value="ECO:0007669"/>
    <property type="project" value="UniProtKB-SubCell"/>
</dbReference>
<evidence type="ECO:0000256" key="3">
    <source>
        <dbReference type="RuleBase" id="RU000682"/>
    </source>
</evidence>
<feature type="compositionally biased region" description="Basic and acidic residues" evidence="4">
    <location>
        <begin position="169"/>
        <end position="180"/>
    </location>
</feature>
<keyword evidence="8" id="KW-1185">Reference proteome</keyword>
<feature type="compositionally biased region" description="Polar residues" evidence="4">
    <location>
        <begin position="153"/>
        <end position="162"/>
    </location>
</feature>
<dbReference type="CDD" id="cd00086">
    <property type="entry name" value="homeodomain"/>
    <property type="match status" value="1"/>
</dbReference>
<evidence type="ECO:0000313" key="9">
    <source>
        <dbReference type="Proteomes" id="UP000464620"/>
    </source>
</evidence>
<dbReference type="Proteomes" id="UP000289738">
    <property type="component" value="Chromosome B09"/>
</dbReference>
<dbReference type="InterPro" id="IPR044559">
    <property type="entry name" value="WOX13-like"/>
</dbReference>
<dbReference type="EMBL" id="CP031001">
    <property type="protein sequence ID" value="QHN79392.1"/>
    <property type="molecule type" value="Genomic_DNA"/>
</dbReference>
<dbReference type="SMART" id="SM00389">
    <property type="entry name" value="HOX"/>
    <property type="match status" value="1"/>
</dbReference>
<dbReference type="PANTHER" id="PTHR46777">
    <property type="entry name" value="WUSCHEL-RELATED HOMEOBOX 13"/>
    <property type="match status" value="1"/>
</dbReference>
<evidence type="ECO:0000313" key="6">
    <source>
        <dbReference type="EMBL" id="QHN79392.1"/>
    </source>
</evidence>
<sequence length="284" mass="32622">MVVKMIEWQKQLQNNEKADRTNNNMMFVKVMTDEQLETLRKQIAVYATLCDQLVEMHRTLSTHHDLTGVRVGNIYCDSLMTSAGQKITSRQRWTPTPLQLQILERIFDQGNGTPSKEKIKEITAELSHHGQISETNVYNWFQNRRARSKRKLQNNVPPTTIESEVDAEVDSKDKKTRPEELIGSQQQQHSTIIMTNASATNRPEKLCFQNPELQYLNNQHPNKNNKSDPIFTSDGTLRPLRNFSRMPVFDDVLSNSRGDYLDGKMEVGGMYNLYQQGGDYNLGG</sequence>
<reference evidence="7 8" key="1">
    <citation type="submission" date="2019-01" db="EMBL/GenBank/DDBJ databases">
        <title>Sequencing of cultivated peanut Arachis hypogaea provides insights into genome evolution and oil improvement.</title>
        <authorList>
            <person name="Chen X."/>
        </authorList>
    </citation>
    <scope>NUCLEOTIDE SEQUENCE [LARGE SCALE GENOMIC DNA]</scope>
    <source>
        <strain evidence="8">cv. Fuhuasheng</strain>
        <strain evidence="7">GDAAS-fuhuasheng2018</strain>
        <tissue evidence="7">Leaves</tissue>
    </source>
</reference>
<dbReference type="EMBL" id="CP031001">
    <property type="protein sequence ID" value="QHN79393.1"/>
    <property type="molecule type" value="Genomic_DNA"/>
</dbReference>
<dbReference type="SMR" id="A0A444XU75"/>
<keyword evidence="2 3" id="KW-0371">Homeobox</keyword>
<keyword evidence="2 3" id="KW-0238">DNA-binding</keyword>
<organism evidence="7 8">
    <name type="scientific">Arachis hypogaea</name>
    <name type="common">Peanut</name>
    <dbReference type="NCBI Taxonomy" id="3818"/>
    <lineage>
        <taxon>Eukaryota</taxon>
        <taxon>Viridiplantae</taxon>
        <taxon>Streptophyta</taxon>
        <taxon>Embryophyta</taxon>
        <taxon>Tracheophyta</taxon>
        <taxon>Spermatophyta</taxon>
        <taxon>Magnoliopsida</taxon>
        <taxon>eudicotyledons</taxon>
        <taxon>Gunneridae</taxon>
        <taxon>Pentapetalae</taxon>
        <taxon>rosids</taxon>
        <taxon>fabids</taxon>
        <taxon>Fabales</taxon>
        <taxon>Fabaceae</taxon>
        <taxon>Papilionoideae</taxon>
        <taxon>50 kb inversion clade</taxon>
        <taxon>dalbergioids sensu lato</taxon>
        <taxon>Dalbergieae</taxon>
        <taxon>Pterocarpus clade</taxon>
        <taxon>Arachis</taxon>
    </lineage>
</organism>
<dbReference type="Gene3D" id="1.10.10.60">
    <property type="entry name" value="Homeodomain-like"/>
    <property type="match status" value="1"/>
</dbReference>
<evidence type="ECO:0000256" key="1">
    <source>
        <dbReference type="ARBA" id="ARBA00004123"/>
    </source>
</evidence>
<dbReference type="GO" id="GO:0003677">
    <property type="term" value="F:DNA binding"/>
    <property type="evidence" value="ECO:0007669"/>
    <property type="project" value="UniProtKB-UniRule"/>
</dbReference>
<feature type="region of interest" description="Disordered" evidence="4">
    <location>
        <begin position="149"/>
        <end position="190"/>
    </location>
</feature>
<dbReference type="InterPro" id="IPR001356">
    <property type="entry name" value="HD"/>
</dbReference>
<dbReference type="PANTHER" id="PTHR46777:SF5">
    <property type="entry name" value="WUSCHEL-RELATED HOMEOBOX 13"/>
    <property type="match status" value="1"/>
</dbReference>
<accession>A0A444XU75</accession>
<protein>
    <submittedName>
        <fullName evidence="6">WUSCHEL-related homeobox</fullName>
    </submittedName>
</protein>
<dbReference type="GO" id="GO:0003700">
    <property type="term" value="F:DNA-binding transcription factor activity"/>
    <property type="evidence" value="ECO:0007669"/>
    <property type="project" value="InterPro"/>
</dbReference>
<feature type="domain" description="Homeobox" evidence="5">
    <location>
        <begin position="86"/>
        <end position="151"/>
    </location>
</feature>
<dbReference type="EMBL" id="SDMP01000019">
    <property type="protein sequence ID" value="RYQ93329.1"/>
    <property type="molecule type" value="Genomic_DNA"/>
</dbReference>
<reference evidence="6 9" key="2">
    <citation type="submission" date="2020-01" db="EMBL/GenBank/DDBJ databases">
        <title>Genome sequence of Arachis hypogaea, cultivar Shitouqi.</title>
        <authorList>
            <person name="Zhuang W."/>
            <person name="Chen H."/>
            <person name="Varshney R."/>
            <person name="Wang D."/>
            <person name="Ming R."/>
        </authorList>
    </citation>
    <scope>NUCLEOTIDE SEQUENCE [LARGE SCALE GENOMIC DNA]</scope>
    <source>
        <tissue evidence="6">Young leaf</tissue>
    </source>
</reference>
<dbReference type="Gramene" id="arahy.Tifrunner.gnm2.ann2.Ah19g508600.1">
    <property type="protein sequence ID" value="arahy.Tifrunner.gnm2.ann2.Ah19g508600.1-CDS"/>
    <property type="gene ID" value="arahy.Tifrunner.gnm2.ann2.Ah19g508600"/>
</dbReference>
<evidence type="ECO:0000256" key="4">
    <source>
        <dbReference type="SAM" id="MobiDB-lite"/>
    </source>
</evidence>
<dbReference type="EMBL" id="SDMP01000019">
    <property type="protein sequence ID" value="RYQ93330.1"/>
    <property type="molecule type" value="Genomic_DNA"/>
</dbReference>
<dbReference type="Pfam" id="PF00046">
    <property type="entry name" value="Homeodomain"/>
    <property type="match status" value="1"/>
</dbReference>
<name>A0A444XU75_ARAHY</name>
<proteinExistence type="predicted"/>
<evidence type="ECO:0000313" key="7">
    <source>
        <dbReference type="EMBL" id="RYQ93329.1"/>
    </source>
</evidence>
<dbReference type="Proteomes" id="UP000464620">
    <property type="component" value="Chromosome B09"/>
</dbReference>
<dbReference type="PROSITE" id="PS50071">
    <property type="entry name" value="HOMEOBOX_2"/>
    <property type="match status" value="1"/>
</dbReference>
<evidence type="ECO:0000259" key="5">
    <source>
        <dbReference type="PROSITE" id="PS50071"/>
    </source>
</evidence>
<dbReference type="STRING" id="3818.A0A444XU75"/>
<dbReference type="SUPFAM" id="SSF46689">
    <property type="entry name" value="Homeodomain-like"/>
    <property type="match status" value="1"/>
</dbReference>
<keyword evidence="2 3" id="KW-0539">Nucleus</keyword>
<comment type="subcellular location">
    <subcellularLocation>
        <location evidence="1 2 3">Nucleus</location>
    </subcellularLocation>
</comment>